<feature type="region of interest" description="Disordered" evidence="1">
    <location>
        <begin position="1604"/>
        <end position="1623"/>
    </location>
</feature>
<feature type="region of interest" description="Disordered" evidence="1">
    <location>
        <begin position="1177"/>
        <end position="1277"/>
    </location>
</feature>
<feature type="region of interest" description="Disordered" evidence="1">
    <location>
        <begin position="968"/>
        <end position="1014"/>
    </location>
</feature>
<feature type="compositionally biased region" description="Polar residues" evidence="1">
    <location>
        <begin position="1177"/>
        <end position="1200"/>
    </location>
</feature>
<evidence type="ECO:0000313" key="2">
    <source>
        <dbReference type="EMBL" id="OQV16066.1"/>
    </source>
</evidence>
<feature type="compositionally biased region" description="Polar residues" evidence="1">
    <location>
        <begin position="7"/>
        <end position="23"/>
    </location>
</feature>
<feature type="compositionally biased region" description="Polar residues" evidence="1">
    <location>
        <begin position="133"/>
        <end position="154"/>
    </location>
</feature>
<feature type="compositionally biased region" description="Polar residues" evidence="1">
    <location>
        <begin position="229"/>
        <end position="247"/>
    </location>
</feature>
<feature type="compositionally biased region" description="Polar residues" evidence="1">
    <location>
        <begin position="104"/>
        <end position="121"/>
    </location>
</feature>
<feature type="compositionally biased region" description="Basic and acidic residues" evidence="1">
    <location>
        <begin position="697"/>
        <end position="740"/>
    </location>
</feature>
<feature type="region of interest" description="Disordered" evidence="1">
    <location>
        <begin position="1084"/>
        <end position="1114"/>
    </location>
</feature>
<keyword evidence="3" id="KW-1185">Reference proteome</keyword>
<feature type="compositionally biased region" description="Low complexity" evidence="1">
    <location>
        <begin position="191"/>
        <end position="206"/>
    </location>
</feature>
<feature type="compositionally biased region" description="Polar residues" evidence="1">
    <location>
        <begin position="1309"/>
        <end position="1322"/>
    </location>
</feature>
<feature type="compositionally biased region" description="Low complexity" evidence="1">
    <location>
        <begin position="444"/>
        <end position="465"/>
    </location>
</feature>
<accession>A0A1W0WLH9</accession>
<comment type="caution">
    <text evidence="2">The sequence shown here is derived from an EMBL/GenBank/DDBJ whole genome shotgun (WGS) entry which is preliminary data.</text>
</comment>
<feature type="compositionally biased region" description="Polar residues" evidence="1">
    <location>
        <begin position="986"/>
        <end position="997"/>
    </location>
</feature>
<reference evidence="3" key="1">
    <citation type="submission" date="2017-01" db="EMBL/GenBank/DDBJ databases">
        <title>Comparative genomics of anhydrobiosis in the tardigrade Hypsibius dujardini.</title>
        <authorList>
            <person name="Yoshida Y."/>
            <person name="Koutsovoulos G."/>
            <person name="Laetsch D."/>
            <person name="Stevens L."/>
            <person name="Kumar S."/>
            <person name="Horikawa D."/>
            <person name="Ishino K."/>
            <person name="Komine S."/>
            <person name="Tomita M."/>
            <person name="Blaxter M."/>
            <person name="Arakawa K."/>
        </authorList>
    </citation>
    <scope>NUCLEOTIDE SEQUENCE [LARGE SCALE GENOMIC DNA]</scope>
    <source>
        <strain evidence="3">Z151</strain>
    </source>
</reference>
<feature type="region of interest" description="Disordered" evidence="1">
    <location>
        <begin position="183"/>
        <end position="206"/>
    </location>
</feature>
<feature type="region of interest" description="Disordered" evidence="1">
    <location>
        <begin position="433"/>
        <end position="785"/>
    </location>
</feature>
<name>A0A1W0WLH9_HYPEX</name>
<feature type="compositionally biased region" description="Polar residues" evidence="1">
    <location>
        <begin position="55"/>
        <end position="64"/>
    </location>
</feature>
<feature type="compositionally biased region" description="Low complexity" evidence="1">
    <location>
        <begin position="1085"/>
        <end position="1096"/>
    </location>
</feature>
<sequence>MTEPQKSRNSVESSESAKANRITNVPIPDYASVTPSRTSFLSIRTDKTKAEIPNEPNSDATTSVEPEPDQVSPEMVKKTSLNSSEKSQMPAGEPVYSSPPVPTERTTFSLKPTLSEQTNRLANMKTEVPTDGSKLSLTSPGDTTVTDSSKVSMSSANAQVSNKLANARDSLKLADPFKKSSDASAAITACPASSSLSNTPSPNPSLVSAAITKRSVNLTNIPQPALFGLSTTVDPSKTSMNSTNTEVPQKRPSLSVASVKSAEVELPANPPQAELSAIPSVPPNESLTAAAPPQVKPEPDVLESPNSPPQPNHQASADNFTKSEVKLGDLIEEDEWSNRENHHTSIVSRLIPIAHNSGHSTHHPQRHHHHHKKPPHAEIATQTYRDLNDTDDDMIKPQGDGFAAAGTVVNTALVKGVGDLECNADMDLGVMSRKTLTPDDGSSNAKNLNPDNNANLNQNALNKAATDSSDKPEEGAQGQGKLSAVTGFTDGKTVGDSNSLGARNTLGKGLNDLRGSKDKNQANLLGVKSGKSGRSTAISGVTIDKNNFNPTHPNSDGSDRGRSGGNDSYWKTDGKTNRRTAVSGMVIDKNDFEPTGRTEDSEGSDGGAGGKGKPRKPGDGGGRASDDEDNDGLGNGNTKTRGTEVSGTRIDKEDFDASDSMGDLADFLDRNAVNGNGPDGRNCNRGRSRQRSGSRTCDWRWDDNRYGSERQRSRDRDGGRRDYEEFDSDKNRSQNRDAGRCDWQGGSGSRNCEYDDCRRRPDGERNESWRRRSASCEGSCREQNQEDHYQLGRSVLAPERLQCRQYMTGTSADRQRESLVQTANETQRTSSKSPSDRGCPIDQGGVVEDVEPRRFFSPSKKAAVDEVRQPCPPVRGADPNYGSESKNIRQSPTVSPNPRDPSGGVRSTEPSRKPSESVFEDGRKRTTVRSKLPIEPRSDAPEVNQRLTIRTLSLIRLYNERLENAGRDMTATSSSLREFSAATPGRRSTNQPRSSPTVHRDGQLDRQLKTPVQPARHCNSCYQYTASAPQPVTQEQGIRTGRYEKPSEVQRQSTVQTARPCNFCVGNPAPRSCNPCTKTPTGYPRGLRTGGSSSRGYPDHTETQPSQTVKRTACSPSFTREERFRGREEQVAGSGGSGAHFNLPFPQDCDCFAVLALQYGAPLECAALCKKTKRNQCGNNQLGQEEQTRRTVTGRSNLEQGEQARRSLTKRTNLEQAEQPRRTLSKRQNPITSKVLGGKPRRTIIQRAYLTEPQEEEHDSPISNPIPGTDWKQTQTSSEKLGFTSDHDMVKHDGKHRTIPQPALFGQQVVKTGQPPRSSVQKGRSRSSDKGFRERVREADGRWDERPLSEGCRRSPSEGSLEEARSNVDDEPFIRCSSPVGGFPLESRNNRSTRASFSPVANFSDLPADALRYGSATQQVPLHLQTYQRNYCYNSSQLRHLITNVLKRLEIRNQRKLKLISDIRWAKDEEKHQRKITDDLKSCYLEKADEFEKLQNRSNQLEDFCSDKRMEEFNCTMRRLQRSLAQNVARKRRLLQGASQCLDQTLTAFQKTLENIDDQWMQELTFLRGENAVLDAEYYRTQAAIRQTDTDLTCAKQNVSAIQISSRQRGTTEPTVSAEDTTPTASDLLRDARRDRALYYDQVLSLRKQCKKALKSRSTRTFKHFQQFDQQLGGIGRGLLQVLRKLGETCGMTGSGDRVLAHPVVNCFMLSCRAMKMAVIEETVQQSREEYRKLADSLKRCKFTKYRQADRALQAVADYDVEESLLPRFRQQVSDDLLDVTGCSFPS</sequence>
<protein>
    <submittedName>
        <fullName evidence="2">Uncharacterized protein</fullName>
    </submittedName>
</protein>
<feature type="compositionally biased region" description="Basic and acidic residues" evidence="1">
    <location>
        <begin position="998"/>
        <end position="1008"/>
    </location>
</feature>
<feature type="compositionally biased region" description="Basic and acidic residues" evidence="1">
    <location>
        <begin position="1326"/>
        <end position="1368"/>
    </location>
</feature>
<feature type="region of interest" description="Disordered" evidence="1">
    <location>
        <begin position="1"/>
        <end position="154"/>
    </location>
</feature>
<feature type="compositionally biased region" description="Polar residues" evidence="1">
    <location>
        <begin position="1103"/>
        <end position="1114"/>
    </location>
</feature>
<organism evidence="2 3">
    <name type="scientific">Hypsibius exemplaris</name>
    <name type="common">Freshwater tardigrade</name>
    <dbReference type="NCBI Taxonomy" id="2072580"/>
    <lineage>
        <taxon>Eukaryota</taxon>
        <taxon>Metazoa</taxon>
        <taxon>Ecdysozoa</taxon>
        <taxon>Tardigrada</taxon>
        <taxon>Eutardigrada</taxon>
        <taxon>Parachela</taxon>
        <taxon>Hypsibioidea</taxon>
        <taxon>Hypsibiidae</taxon>
        <taxon>Hypsibius</taxon>
    </lineage>
</organism>
<feature type="compositionally biased region" description="Basic and acidic residues" evidence="1">
    <location>
        <begin position="588"/>
        <end position="600"/>
    </location>
</feature>
<feature type="region of interest" description="Disordered" evidence="1">
    <location>
        <begin position="808"/>
        <end position="939"/>
    </location>
</feature>
<feature type="region of interest" description="Disordered" evidence="1">
    <location>
        <begin position="1304"/>
        <end position="1368"/>
    </location>
</feature>
<evidence type="ECO:0000313" key="3">
    <source>
        <dbReference type="Proteomes" id="UP000192578"/>
    </source>
</evidence>
<gene>
    <name evidence="2" type="ORF">BV898_09836</name>
</gene>
<proteinExistence type="predicted"/>
<feature type="compositionally biased region" description="Polar residues" evidence="1">
    <location>
        <begin position="808"/>
        <end position="833"/>
    </location>
</feature>
<dbReference type="OrthoDB" id="10684247at2759"/>
<dbReference type="Proteomes" id="UP000192578">
    <property type="component" value="Unassembled WGS sequence"/>
</dbReference>
<feature type="compositionally biased region" description="Basic and acidic residues" evidence="1">
    <location>
        <begin position="752"/>
        <end position="770"/>
    </location>
</feature>
<dbReference type="EMBL" id="MTYJ01000079">
    <property type="protein sequence ID" value="OQV16066.1"/>
    <property type="molecule type" value="Genomic_DNA"/>
</dbReference>
<feature type="compositionally biased region" description="Polar residues" evidence="1">
    <location>
        <begin position="532"/>
        <end position="553"/>
    </location>
</feature>
<feature type="compositionally biased region" description="Basic and acidic residues" evidence="1">
    <location>
        <begin position="909"/>
        <end position="924"/>
    </location>
</feature>
<feature type="compositionally biased region" description="Polar residues" evidence="1">
    <location>
        <begin position="882"/>
        <end position="896"/>
    </location>
</feature>
<feature type="region of interest" description="Disordered" evidence="1">
    <location>
        <begin position="225"/>
        <end position="322"/>
    </location>
</feature>
<feature type="compositionally biased region" description="Polar residues" evidence="1">
    <location>
        <begin position="33"/>
        <end position="42"/>
    </location>
</feature>
<evidence type="ECO:0000256" key="1">
    <source>
        <dbReference type="SAM" id="MobiDB-lite"/>
    </source>
</evidence>